<dbReference type="Gene3D" id="1.10.1670.40">
    <property type="match status" value="1"/>
</dbReference>
<evidence type="ECO:0000256" key="3">
    <source>
        <dbReference type="ARBA" id="ARBA00012000"/>
    </source>
</evidence>
<evidence type="ECO:0000256" key="5">
    <source>
        <dbReference type="ARBA" id="ARBA00023204"/>
    </source>
</evidence>
<dbReference type="PANTHER" id="PTHR43003:SF5">
    <property type="entry name" value="DNA-3-METHYLADENINE GLYCOSYLASE"/>
    <property type="match status" value="1"/>
</dbReference>
<protein>
    <recommendedName>
        <fullName evidence="3">DNA-3-methyladenine glycosylase II</fullName>
        <ecNumber evidence="3">3.2.2.21</ecNumber>
    </recommendedName>
</protein>
<keyword evidence="4" id="KW-0227">DNA damage</keyword>
<feature type="domain" description="HhH-GPD" evidence="6">
    <location>
        <begin position="45"/>
        <end position="198"/>
    </location>
</feature>
<dbReference type="Proteomes" id="UP000034160">
    <property type="component" value="Unassembled WGS sequence"/>
</dbReference>
<dbReference type="Pfam" id="PF00730">
    <property type="entry name" value="HhH-GPD"/>
    <property type="match status" value="1"/>
</dbReference>
<dbReference type="CDD" id="cd00056">
    <property type="entry name" value="ENDO3c"/>
    <property type="match status" value="1"/>
</dbReference>
<comment type="catalytic activity">
    <reaction evidence="1">
        <text>Hydrolysis of alkylated DNA, releasing 3-methyladenine, 3-methylguanine, 7-methylguanine and 7-methyladenine.</text>
        <dbReference type="EC" id="3.2.2.21"/>
    </reaction>
</comment>
<dbReference type="STRING" id="1618356.UU93_C0023G0004"/>
<name>A0A0G0Y2Z8_9BACT</name>
<dbReference type="Gene3D" id="1.10.340.30">
    <property type="entry name" value="Hypothetical protein, domain 2"/>
    <property type="match status" value="1"/>
</dbReference>
<evidence type="ECO:0000259" key="6">
    <source>
        <dbReference type="SMART" id="SM00478"/>
    </source>
</evidence>
<reference evidence="7 8" key="1">
    <citation type="journal article" date="2015" name="Nature">
        <title>rRNA introns, odd ribosomes, and small enigmatic genomes across a large radiation of phyla.</title>
        <authorList>
            <person name="Brown C.T."/>
            <person name="Hug L.A."/>
            <person name="Thomas B.C."/>
            <person name="Sharon I."/>
            <person name="Castelle C.J."/>
            <person name="Singh A."/>
            <person name="Wilkins M.J."/>
            <person name="Williams K.H."/>
            <person name="Banfield J.F."/>
        </authorList>
    </citation>
    <scope>NUCLEOTIDE SEQUENCE [LARGE SCALE GENOMIC DNA]</scope>
</reference>
<dbReference type="PANTHER" id="PTHR43003">
    <property type="entry name" value="DNA-3-METHYLADENINE GLYCOSYLASE"/>
    <property type="match status" value="1"/>
</dbReference>
<dbReference type="EMBL" id="LCCN01000023">
    <property type="protein sequence ID" value="KKS31067.1"/>
    <property type="molecule type" value="Genomic_DNA"/>
</dbReference>
<keyword evidence="5" id="KW-0234">DNA repair</keyword>
<dbReference type="GO" id="GO:0006307">
    <property type="term" value="P:DNA alkylation repair"/>
    <property type="evidence" value="ECO:0007669"/>
    <property type="project" value="TreeGrafter"/>
</dbReference>
<proteinExistence type="inferred from homology"/>
<dbReference type="FunFam" id="1.10.340.30:FF:000004">
    <property type="entry name" value="DNA-3-methyladenine glycosylase II"/>
    <property type="match status" value="1"/>
</dbReference>
<evidence type="ECO:0000313" key="8">
    <source>
        <dbReference type="Proteomes" id="UP000034160"/>
    </source>
</evidence>
<dbReference type="GO" id="GO:0032131">
    <property type="term" value="F:alkylated DNA binding"/>
    <property type="evidence" value="ECO:0007669"/>
    <property type="project" value="TreeGrafter"/>
</dbReference>
<dbReference type="SUPFAM" id="SSF48150">
    <property type="entry name" value="DNA-glycosylase"/>
    <property type="match status" value="1"/>
</dbReference>
<dbReference type="GO" id="GO:0006285">
    <property type="term" value="P:base-excision repair, AP site formation"/>
    <property type="evidence" value="ECO:0007669"/>
    <property type="project" value="TreeGrafter"/>
</dbReference>
<comment type="caution">
    <text evidence="7">The sequence shown here is derived from an EMBL/GenBank/DDBJ whole genome shotgun (WGS) entry which is preliminary data.</text>
</comment>
<dbReference type="EC" id="3.2.2.21" evidence="3"/>
<dbReference type="InterPro" id="IPR011257">
    <property type="entry name" value="DNA_glycosylase"/>
</dbReference>
<organism evidence="7 8">
    <name type="scientific">Candidatus Amesbacteria bacterium GW2011_GWA2_42_12</name>
    <dbReference type="NCBI Taxonomy" id="1618356"/>
    <lineage>
        <taxon>Bacteria</taxon>
        <taxon>Candidatus Amesiibacteriota</taxon>
    </lineage>
</organism>
<dbReference type="InterPro" id="IPR003265">
    <property type="entry name" value="HhH-GPD_domain"/>
</dbReference>
<dbReference type="GO" id="GO:0008725">
    <property type="term" value="F:DNA-3-methyladenine glycosylase activity"/>
    <property type="evidence" value="ECO:0007669"/>
    <property type="project" value="TreeGrafter"/>
</dbReference>
<sequence>MKHIFSHFKTHDPVIHMVMNTYGLEVLEKPAHPDTYFYKLVREIAHQQLAGKAAAAIFSRFEALFPNKNITPKRVVALSHESIRGVGLSNAKARYIRNIAEGVESGLLKLHNLPKMSDEEVVLHLIQIKGIGRWTAEMFLMFTLGREDVFSYGDLGLRNAMKKLYKFRKEPTQERIEKIVKKWVPYKTYASLALWKSLDNK</sequence>
<evidence type="ECO:0000313" key="7">
    <source>
        <dbReference type="EMBL" id="KKS31067.1"/>
    </source>
</evidence>
<dbReference type="AlphaFoldDB" id="A0A0G0Y2Z8"/>
<gene>
    <name evidence="7" type="ORF">UU93_C0023G0004</name>
</gene>
<dbReference type="InterPro" id="IPR051912">
    <property type="entry name" value="Alkylbase_DNA_Glycosylase/TA"/>
</dbReference>
<dbReference type="SMART" id="SM00478">
    <property type="entry name" value="ENDO3c"/>
    <property type="match status" value="1"/>
</dbReference>
<evidence type="ECO:0000256" key="4">
    <source>
        <dbReference type="ARBA" id="ARBA00022763"/>
    </source>
</evidence>
<accession>A0A0G0Y2Z8</accession>
<dbReference type="GO" id="GO:0043916">
    <property type="term" value="F:DNA-7-methylguanine glycosylase activity"/>
    <property type="evidence" value="ECO:0007669"/>
    <property type="project" value="TreeGrafter"/>
</dbReference>
<evidence type="ECO:0000256" key="2">
    <source>
        <dbReference type="ARBA" id="ARBA00010817"/>
    </source>
</evidence>
<dbReference type="GO" id="GO:0005737">
    <property type="term" value="C:cytoplasm"/>
    <property type="evidence" value="ECO:0007669"/>
    <property type="project" value="TreeGrafter"/>
</dbReference>
<evidence type="ECO:0000256" key="1">
    <source>
        <dbReference type="ARBA" id="ARBA00000086"/>
    </source>
</evidence>
<dbReference type="GO" id="GO:0032993">
    <property type="term" value="C:protein-DNA complex"/>
    <property type="evidence" value="ECO:0007669"/>
    <property type="project" value="TreeGrafter"/>
</dbReference>
<comment type="similarity">
    <text evidence="2">Belongs to the alkylbase DNA glycosidase AlkA family.</text>
</comment>